<dbReference type="Gene3D" id="1.10.10.10">
    <property type="entry name" value="Winged helix-like DNA-binding domain superfamily/Winged helix DNA-binding domain"/>
    <property type="match status" value="1"/>
</dbReference>
<dbReference type="Pfam" id="PF08281">
    <property type="entry name" value="Sigma70_r4_2"/>
    <property type="match status" value="1"/>
</dbReference>
<dbReference type="InterPro" id="IPR013249">
    <property type="entry name" value="RNA_pol_sigma70_r4_t2"/>
</dbReference>
<evidence type="ECO:0000313" key="7">
    <source>
        <dbReference type="EMBL" id="AGK95974.1"/>
    </source>
</evidence>
<reference evidence="7 8" key="1">
    <citation type="submission" date="2012-01" db="EMBL/GenBank/DDBJ databases">
        <title>Complete sequence of chromosome of Clostridium pasteurianum BC1.</title>
        <authorList>
            <consortium name="US DOE Joint Genome Institute"/>
            <person name="Lucas S."/>
            <person name="Han J."/>
            <person name="Lapidus A."/>
            <person name="Cheng J.-F."/>
            <person name="Goodwin L."/>
            <person name="Pitluck S."/>
            <person name="Peters L."/>
            <person name="Mikhailova N."/>
            <person name="Teshima H."/>
            <person name="Detter J.C."/>
            <person name="Han C."/>
            <person name="Tapia R."/>
            <person name="Land M."/>
            <person name="Hauser L."/>
            <person name="Kyrpides N."/>
            <person name="Ivanova N."/>
            <person name="Pagani I."/>
            <person name="Dunn J."/>
            <person name="Taghavi S."/>
            <person name="Francis A."/>
            <person name="van der Lelie D."/>
            <person name="Woyke T."/>
        </authorList>
    </citation>
    <scope>NUCLEOTIDE SEQUENCE [LARGE SCALE GENOMIC DNA]</scope>
    <source>
        <strain evidence="7 8">BC1</strain>
    </source>
</reference>
<name>R4K625_CLOPA</name>
<dbReference type="EMBL" id="CP003261">
    <property type="protein sequence ID" value="AGK95974.1"/>
    <property type="molecule type" value="Genomic_DNA"/>
</dbReference>
<dbReference type="PATRIC" id="fig|86416.3.peg.950"/>
<evidence type="ECO:0000256" key="3">
    <source>
        <dbReference type="ARBA" id="ARBA00023082"/>
    </source>
</evidence>
<accession>R4K625</accession>
<dbReference type="HOGENOM" id="CLU_047691_3_1_9"/>
<dbReference type="AlphaFoldDB" id="R4K625"/>
<dbReference type="NCBIfam" id="TIGR02954">
    <property type="entry name" value="Sig70_famx3"/>
    <property type="match status" value="1"/>
</dbReference>
<proteinExistence type="inferred from homology"/>
<keyword evidence="3" id="KW-0731">Sigma factor</keyword>
<dbReference type="InterPro" id="IPR013324">
    <property type="entry name" value="RNA_pol_sigma_r3/r4-like"/>
</dbReference>
<dbReference type="SUPFAM" id="SSF88946">
    <property type="entry name" value="Sigma2 domain of RNA polymerase sigma factors"/>
    <property type="match status" value="1"/>
</dbReference>
<dbReference type="eggNOG" id="COG1595">
    <property type="taxonomic scope" value="Bacteria"/>
</dbReference>
<feature type="domain" description="RNA polymerase sigma-70 region 2" evidence="5">
    <location>
        <begin position="22"/>
        <end position="88"/>
    </location>
</feature>
<dbReference type="Proteomes" id="UP000013523">
    <property type="component" value="Chromosome"/>
</dbReference>
<dbReference type="KEGG" id="cpas:Clopa_0959"/>
<dbReference type="InterPro" id="IPR039425">
    <property type="entry name" value="RNA_pol_sigma-70-like"/>
</dbReference>
<dbReference type="STRING" id="86416.Clopa_0959"/>
<dbReference type="GO" id="GO:0003677">
    <property type="term" value="F:DNA binding"/>
    <property type="evidence" value="ECO:0007669"/>
    <property type="project" value="InterPro"/>
</dbReference>
<keyword evidence="8" id="KW-1185">Reference proteome</keyword>
<dbReference type="InterPro" id="IPR007627">
    <property type="entry name" value="RNA_pol_sigma70_r2"/>
</dbReference>
<dbReference type="InterPro" id="IPR013325">
    <property type="entry name" value="RNA_pol_sigma_r2"/>
</dbReference>
<dbReference type="SUPFAM" id="SSF88659">
    <property type="entry name" value="Sigma3 and sigma4 domains of RNA polymerase sigma factors"/>
    <property type="match status" value="1"/>
</dbReference>
<dbReference type="Pfam" id="PF04542">
    <property type="entry name" value="Sigma70_r2"/>
    <property type="match status" value="1"/>
</dbReference>
<evidence type="ECO:0000256" key="2">
    <source>
        <dbReference type="ARBA" id="ARBA00023015"/>
    </source>
</evidence>
<dbReference type="InterPro" id="IPR036388">
    <property type="entry name" value="WH-like_DNA-bd_sf"/>
</dbReference>
<dbReference type="GO" id="GO:0016987">
    <property type="term" value="F:sigma factor activity"/>
    <property type="evidence" value="ECO:0007669"/>
    <property type="project" value="UniProtKB-KW"/>
</dbReference>
<organism evidence="7 8">
    <name type="scientific">Clostridium pasteurianum BC1</name>
    <dbReference type="NCBI Taxonomy" id="86416"/>
    <lineage>
        <taxon>Bacteria</taxon>
        <taxon>Bacillati</taxon>
        <taxon>Bacillota</taxon>
        <taxon>Clostridia</taxon>
        <taxon>Eubacteriales</taxon>
        <taxon>Clostridiaceae</taxon>
        <taxon>Clostridium</taxon>
    </lineage>
</organism>
<dbReference type="GO" id="GO:0006352">
    <property type="term" value="P:DNA-templated transcription initiation"/>
    <property type="evidence" value="ECO:0007669"/>
    <property type="project" value="InterPro"/>
</dbReference>
<evidence type="ECO:0000256" key="4">
    <source>
        <dbReference type="ARBA" id="ARBA00023163"/>
    </source>
</evidence>
<dbReference type="OrthoDB" id="9782703at2"/>
<evidence type="ECO:0000259" key="6">
    <source>
        <dbReference type="Pfam" id="PF08281"/>
    </source>
</evidence>
<gene>
    <name evidence="7" type="ORF">Clopa_0959</name>
</gene>
<evidence type="ECO:0000259" key="5">
    <source>
        <dbReference type="Pfam" id="PF04542"/>
    </source>
</evidence>
<keyword evidence="2" id="KW-0805">Transcription regulation</keyword>
<evidence type="ECO:0000256" key="1">
    <source>
        <dbReference type="ARBA" id="ARBA00010641"/>
    </source>
</evidence>
<dbReference type="PANTHER" id="PTHR43133">
    <property type="entry name" value="RNA POLYMERASE ECF-TYPE SIGMA FACTO"/>
    <property type="match status" value="1"/>
</dbReference>
<feature type="domain" description="RNA polymerase sigma factor 70 region 4 type 2" evidence="6">
    <location>
        <begin position="120"/>
        <end position="170"/>
    </location>
</feature>
<sequence>MDDIKLIAKKAKKGDDKAFAKLIDINKEKLYKIAYIYVKNEQDALDILSDTIYKAYLNLNKLKDPQFFNTWIVRILINTAANKAKSNKKIVYIDDYEQVKSEAIHNMSDLDFNIPKNIDLYNAIDKLDTKYKNVVILRYFQDMTISQIAKILNYPEGTVKSYLFRALKKLKIELKEECI</sequence>
<evidence type="ECO:0000313" key="8">
    <source>
        <dbReference type="Proteomes" id="UP000013523"/>
    </source>
</evidence>
<comment type="similarity">
    <text evidence="1">Belongs to the sigma-70 factor family. ECF subfamily.</text>
</comment>
<dbReference type="PANTHER" id="PTHR43133:SF51">
    <property type="entry name" value="RNA POLYMERASE SIGMA FACTOR"/>
    <property type="match status" value="1"/>
</dbReference>
<keyword evidence="4" id="KW-0804">Transcription</keyword>
<dbReference type="Gene3D" id="1.10.1740.10">
    <property type="match status" value="1"/>
</dbReference>
<dbReference type="InterPro" id="IPR014300">
    <property type="entry name" value="RNA_pol_sigma-V"/>
</dbReference>
<dbReference type="CDD" id="cd06171">
    <property type="entry name" value="Sigma70_r4"/>
    <property type="match status" value="1"/>
</dbReference>
<dbReference type="RefSeq" id="WP_015614298.1">
    <property type="nucleotide sequence ID" value="NC_021182.1"/>
</dbReference>
<protein>
    <submittedName>
        <fullName evidence="7">RNA polymerase sigma-70 factor, TIGR02954 family</fullName>
    </submittedName>
</protein>
<dbReference type="NCBIfam" id="TIGR02937">
    <property type="entry name" value="sigma70-ECF"/>
    <property type="match status" value="1"/>
</dbReference>
<dbReference type="InterPro" id="IPR014284">
    <property type="entry name" value="RNA_pol_sigma-70_dom"/>
</dbReference>